<dbReference type="PANTHER" id="PTHR13789:SF309">
    <property type="entry name" value="PUTATIVE (AFU_ORTHOLOGUE AFUA_6G14510)-RELATED"/>
    <property type="match status" value="1"/>
</dbReference>
<keyword evidence="2" id="KW-0809">Transit peptide</keyword>
<protein>
    <recommendedName>
        <fullName evidence="6">EF-hand domain-containing protein</fullName>
    </recommendedName>
</protein>
<proteinExistence type="predicted"/>
<dbReference type="PROSITE" id="PS00018">
    <property type="entry name" value="EF_HAND_1"/>
    <property type="match status" value="1"/>
</dbReference>
<evidence type="ECO:0000256" key="3">
    <source>
        <dbReference type="ARBA" id="ARBA00023002"/>
    </source>
</evidence>
<evidence type="ECO:0000313" key="7">
    <source>
        <dbReference type="EMBL" id="CAE2330748.1"/>
    </source>
</evidence>
<dbReference type="InterPro" id="IPR018247">
    <property type="entry name" value="EF_Hand_1_Ca_BS"/>
</dbReference>
<dbReference type="SUPFAM" id="SSF47473">
    <property type="entry name" value="EF-hand"/>
    <property type="match status" value="1"/>
</dbReference>
<evidence type="ECO:0000256" key="5">
    <source>
        <dbReference type="SAM" id="Coils"/>
    </source>
</evidence>
<feature type="coiled-coil region" evidence="5">
    <location>
        <begin position="178"/>
        <end position="258"/>
    </location>
</feature>
<keyword evidence="4" id="KW-0503">Monooxygenase</keyword>
<dbReference type="SUPFAM" id="SSF51905">
    <property type="entry name" value="FAD/NAD(P)-binding domain"/>
    <property type="match status" value="1"/>
</dbReference>
<dbReference type="GO" id="GO:0004497">
    <property type="term" value="F:monooxygenase activity"/>
    <property type="evidence" value="ECO:0007669"/>
    <property type="project" value="UniProtKB-KW"/>
</dbReference>
<evidence type="ECO:0000256" key="4">
    <source>
        <dbReference type="ARBA" id="ARBA00023033"/>
    </source>
</evidence>
<keyword evidence="3" id="KW-0560">Oxidoreductase</keyword>
<dbReference type="PROSITE" id="PS50222">
    <property type="entry name" value="EF_HAND_2"/>
    <property type="match status" value="2"/>
</dbReference>
<dbReference type="GO" id="GO:0005509">
    <property type="term" value="F:calcium ion binding"/>
    <property type="evidence" value="ECO:0007669"/>
    <property type="project" value="InterPro"/>
</dbReference>
<evidence type="ECO:0000256" key="2">
    <source>
        <dbReference type="ARBA" id="ARBA00022946"/>
    </source>
</evidence>
<dbReference type="Pfam" id="PF13499">
    <property type="entry name" value="EF-hand_7"/>
    <property type="match status" value="1"/>
</dbReference>
<dbReference type="InterPro" id="IPR050493">
    <property type="entry name" value="FAD-dep_Monooxygenase_BioMet"/>
</dbReference>
<reference evidence="7" key="1">
    <citation type="submission" date="2021-01" db="EMBL/GenBank/DDBJ databases">
        <authorList>
            <person name="Corre E."/>
            <person name="Pelletier E."/>
            <person name="Niang G."/>
            <person name="Scheremetjew M."/>
            <person name="Finn R."/>
            <person name="Kale V."/>
            <person name="Holt S."/>
            <person name="Cochrane G."/>
            <person name="Meng A."/>
            <person name="Brown T."/>
            <person name="Cohen L."/>
        </authorList>
    </citation>
    <scope>NUCLEOTIDE SEQUENCE</scope>
    <source>
        <strain evidence="7">CCMP 2712</strain>
    </source>
</reference>
<dbReference type="Gene3D" id="3.50.50.60">
    <property type="entry name" value="FAD/NAD(P)-binding domain"/>
    <property type="match status" value="1"/>
</dbReference>
<evidence type="ECO:0000256" key="1">
    <source>
        <dbReference type="ARBA" id="ARBA00022837"/>
    </source>
</evidence>
<dbReference type="Gene3D" id="1.10.238.10">
    <property type="entry name" value="EF-hand"/>
    <property type="match status" value="1"/>
</dbReference>
<name>A0A7S4PDM7_GUITH</name>
<evidence type="ECO:0000259" key="6">
    <source>
        <dbReference type="PROSITE" id="PS50222"/>
    </source>
</evidence>
<dbReference type="CDD" id="cd00051">
    <property type="entry name" value="EFh"/>
    <property type="match status" value="1"/>
</dbReference>
<keyword evidence="1" id="KW-0106">Calcium</keyword>
<gene>
    <name evidence="7" type="ORF">GTHE00462_LOCUS33043</name>
</gene>
<dbReference type="SMART" id="SM00054">
    <property type="entry name" value="EFh"/>
    <property type="match status" value="2"/>
</dbReference>
<dbReference type="AlphaFoldDB" id="A0A7S4PDM7"/>
<feature type="domain" description="EF-hand" evidence="6">
    <location>
        <begin position="139"/>
        <end position="174"/>
    </location>
</feature>
<accession>A0A7S4PDM7</accession>
<dbReference type="InterPro" id="IPR036188">
    <property type="entry name" value="FAD/NAD-bd_sf"/>
</dbReference>
<dbReference type="InterPro" id="IPR002048">
    <property type="entry name" value="EF_hand_dom"/>
</dbReference>
<sequence length="421" mass="47327">MKSRVRRAIAGENYRDQVFTHGFTQWSGAVEDESSAFRFYDDAIHMYGGKQSCAIVFRLPSNIINWSIIRPTEMEGRNALSEWRSMITSWQLNEDGSVEIPASEVMLLRESFDLFDTDKSGALDMQEVKVAIEQCGLAVSDEDLQGIIAEIDKDGSGEFEFVEFVELVKTLVLRIREAEDAEETAVKLRSEIDGIKLELKARQEELKLAEAKVFELRKAGAQGPLDIEKRAEAIPLELDGLKDDLSKAVKKLERAEAVGKKKQGEDELEWETARKALGQWLRKEDCHEVLRRLVNATDRPQRKVVEDRAVLPSWVLGRMVLVGDAAHPLVPGTLMGGQELVEDARLLLECLSSHSIPAEIPNALVDFSRKRVPSAAYSHSLARRRLQLLCTPGLDWELSSEDEIASILETPSLPLDYRART</sequence>
<organism evidence="7">
    <name type="scientific">Guillardia theta</name>
    <name type="common">Cryptophyte</name>
    <name type="synonym">Cryptomonas phi</name>
    <dbReference type="NCBI Taxonomy" id="55529"/>
    <lineage>
        <taxon>Eukaryota</taxon>
        <taxon>Cryptophyceae</taxon>
        <taxon>Pyrenomonadales</taxon>
        <taxon>Geminigeraceae</taxon>
        <taxon>Guillardia</taxon>
    </lineage>
</organism>
<dbReference type="EMBL" id="HBKN01042223">
    <property type="protein sequence ID" value="CAE2330748.1"/>
    <property type="molecule type" value="Transcribed_RNA"/>
</dbReference>
<dbReference type="PANTHER" id="PTHR13789">
    <property type="entry name" value="MONOOXYGENASE"/>
    <property type="match status" value="1"/>
</dbReference>
<keyword evidence="5" id="KW-0175">Coiled coil</keyword>
<dbReference type="InterPro" id="IPR011992">
    <property type="entry name" value="EF-hand-dom_pair"/>
</dbReference>
<feature type="domain" description="EF-hand" evidence="6">
    <location>
        <begin position="103"/>
        <end position="138"/>
    </location>
</feature>